<organism evidence="2 3">
    <name type="scientific">Shimazuella alba</name>
    <dbReference type="NCBI Taxonomy" id="2690964"/>
    <lineage>
        <taxon>Bacteria</taxon>
        <taxon>Bacillati</taxon>
        <taxon>Bacillota</taxon>
        <taxon>Bacilli</taxon>
        <taxon>Bacillales</taxon>
        <taxon>Thermoactinomycetaceae</taxon>
        <taxon>Shimazuella</taxon>
    </lineage>
</organism>
<evidence type="ECO:0000313" key="2">
    <source>
        <dbReference type="EMBL" id="MXQ54395.1"/>
    </source>
</evidence>
<evidence type="ECO:0000313" key="3">
    <source>
        <dbReference type="Proteomes" id="UP000430692"/>
    </source>
</evidence>
<evidence type="ECO:0000256" key="1">
    <source>
        <dbReference type="SAM" id="Phobius"/>
    </source>
</evidence>
<comment type="caution">
    <text evidence="2">The sequence shown here is derived from an EMBL/GenBank/DDBJ whole genome shotgun (WGS) entry which is preliminary data.</text>
</comment>
<feature type="transmembrane region" description="Helical" evidence="1">
    <location>
        <begin position="139"/>
        <end position="163"/>
    </location>
</feature>
<feature type="transmembrane region" description="Helical" evidence="1">
    <location>
        <begin position="88"/>
        <end position="113"/>
    </location>
</feature>
<evidence type="ECO:0008006" key="4">
    <source>
        <dbReference type="Google" id="ProtNLM"/>
    </source>
</evidence>
<accession>A0A6I4VWD1</accession>
<keyword evidence="1" id="KW-1133">Transmembrane helix</keyword>
<reference evidence="2 3" key="1">
    <citation type="submission" date="2019-12" db="EMBL/GenBank/DDBJ databases">
        <title>Whole-genome analyses of novel actinobacteria.</title>
        <authorList>
            <person name="Sahin N."/>
            <person name="Saygin H."/>
        </authorList>
    </citation>
    <scope>NUCLEOTIDE SEQUENCE [LARGE SCALE GENOMIC DNA]</scope>
    <source>
        <strain evidence="2 3">KC615</strain>
    </source>
</reference>
<keyword evidence="1" id="KW-0472">Membrane</keyword>
<keyword evidence="1" id="KW-0812">Transmembrane</keyword>
<dbReference type="RefSeq" id="WP_160801753.1">
    <property type="nucleotide sequence ID" value="NZ_WUUL01000007.1"/>
</dbReference>
<name>A0A6I4VWD1_9BACL</name>
<sequence length="169" mass="19566">MNVELSFAEKQFLNEVLEELKHYQISSKVTKEIKQQLLEHIQESREHGQDSLTELGDKTTFVKDFLEMNGVDLHSQIKQIRKSKKSTGILVVIGFTTLIITYLLSQLILSMFLTESFNPLHTNNSFQYNIFYRISDNSWWNSLLVITSIVTSLIVSVCVSCFVRNKTNR</sequence>
<protein>
    <recommendedName>
        <fullName evidence="4">DUF1700 domain-containing protein</fullName>
    </recommendedName>
</protein>
<dbReference type="EMBL" id="WUUL01000007">
    <property type="protein sequence ID" value="MXQ54395.1"/>
    <property type="molecule type" value="Genomic_DNA"/>
</dbReference>
<proteinExistence type="predicted"/>
<gene>
    <name evidence="2" type="ORF">GSM42_11860</name>
</gene>
<dbReference type="AlphaFoldDB" id="A0A6I4VWD1"/>
<dbReference type="Proteomes" id="UP000430692">
    <property type="component" value="Unassembled WGS sequence"/>
</dbReference>
<keyword evidence="3" id="KW-1185">Reference proteome</keyword>